<protein>
    <submittedName>
        <fullName evidence="1">Uncharacterized protein</fullName>
    </submittedName>
</protein>
<organism evidence="1 2">
    <name type="scientific">Meloidogyne enterolobii</name>
    <name type="common">Root-knot nematode worm</name>
    <name type="synonym">Meloidogyne mayaguensis</name>
    <dbReference type="NCBI Taxonomy" id="390850"/>
    <lineage>
        <taxon>Eukaryota</taxon>
        <taxon>Metazoa</taxon>
        <taxon>Ecdysozoa</taxon>
        <taxon>Nematoda</taxon>
        <taxon>Chromadorea</taxon>
        <taxon>Rhabditida</taxon>
        <taxon>Tylenchina</taxon>
        <taxon>Tylenchomorpha</taxon>
        <taxon>Tylenchoidea</taxon>
        <taxon>Meloidogynidae</taxon>
        <taxon>Meloidogyninae</taxon>
        <taxon>Meloidogyne</taxon>
    </lineage>
</organism>
<name>A0ACB0ZB28_MELEN</name>
<evidence type="ECO:0000313" key="2">
    <source>
        <dbReference type="Proteomes" id="UP001497535"/>
    </source>
</evidence>
<proteinExistence type="predicted"/>
<sequence length="68" mass="7731">MFQEFLFYFILSLLIVNINVNAIGENPWDIQNFAEIISGIGQMIQNPAETVDVPSALIMGKWLDFLIN</sequence>
<gene>
    <name evidence="1" type="ORF">MENTE1834_LOCUS22940</name>
</gene>
<dbReference type="Proteomes" id="UP001497535">
    <property type="component" value="Unassembled WGS sequence"/>
</dbReference>
<accession>A0ACB0ZB28</accession>
<keyword evidence="2" id="KW-1185">Reference proteome</keyword>
<evidence type="ECO:0000313" key="1">
    <source>
        <dbReference type="EMBL" id="CAK5076093.1"/>
    </source>
</evidence>
<reference evidence="1" key="1">
    <citation type="submission" date="2023-11" db="EMBL/GenBank/DDBJ databases">
        <authorList>
            <person name="Poullet M."/>
        </authorList>
    </citation>
    <scope>NUCLEOTIDE SEQUENCE</scope>
    <source>
        <strain evidence="1">E1834</strain>
    </source>
</reference>
<dbReference type="EMBL" id="CAVMJV010000029">
    <property type="protein sequence ID" value="CAK5076093.1"/>
    <property type="molecule type" value="Genomic_DNA"/>
</dbReference>
<comment type="caution">
    <text evidence="1">The sequence shown here is derived from an EMBL/GenBank/DDBJ whole genome shotgun (WGS) entry which is preliminary data.</text>
</comment>